<sequence length="217" mass="25611">MKKFSLYDKDIREDLFIYLEELYGKIRILEEVNIGDSRADAVGIIDGALIGIEIKSDADTYTRLKSQVKDYDAFFDYNYLVVGSSHGAHAMEHVPDNWGIISVELVEDRLDFYILRATSPNENVSLAHKLSLLWRPELAHIQQIMGMHKYDYKSKAFVREKILDTVPKERLDDLISEELFERDYEIIRQQINDFRESKGLKKRRNLKRRVRRKKKKL</sequence>
<protein>
    <recommendedName>
        <fullName evidence="3">Sce7726 family protein</fullName>
    </recommendedName>
</protein>
<dbReference type="RefSeq" id="WP_074521487.1">
    <property type="nucleotide sequence ID" value="NZ_FNHZ01000003.1"/>
</dbReference>
<dbReference type="AlphaFoldDB" id="A0A1G9WTU3"/>
<evidence type="ECO:0008006" key="3">
    <source>
        <dbReference type="Google" id="ProtNLM"/>
    </source>
</evidence>
<keyword evidence="2" id="KW-1185">Reference proteome</keyword>
<evidence type="ECO:0000313" key="1">
    <source>
        <dbReference type="EMBL" id="SDM87759.1"/>
    </source>
</evidence>
<accession>A0A1G9WTU3</accession>
<dbReference type="NCBIfam" id="NF033832">
    <property type="entry name" value="sce7726_fam"/>
    <property type="match status" value="1"/>
</dbReference>
<dbReference type="InterPro" id="IPR047729">
    <property type="entry name" value="Sce7726-like"/>
</dbReference>
<reference evidence="2" key="1">
    <citation type="submission" date="2016-10" db="EMBL/GenBank/DDBJ databases">
        <authorList>
            <person name="Varghese N."/>
            <person name="Submissions S."/>
        </authorList>
    </citation>
    <scope>NUCLEOTIDE SEQUENCE [LARGE SCALE GENOMIC DNA]</scope>
    <source>
        <strain evidence="2">M83</strain>
    </source>
</reference>
<dbReference type="OrthoDB" id="128875at2"/>
<name>A0A1G9WTU3_9FIRM</name>
<organism evidence="1 2">
    <name type="scientific">Lachnospira pectinoschiza</name>
    <dbReference type="NCBI Taxonomy" id="28052"/>
    <lineage>
        <taxon>Bacteria</taxon>
        <taxon>Bacillati</taxon>
        <taxon>Bacillota</taxon>
        <taxon>Clostridia</taxon>
        <taxon>Lachnospirales</taxon>
        <taxon>Lachnospiraceae</taxon>
        <taxon>Lachnospira</taxon>
    </lineage>
</organism>
<proteinExistence type="predicted"/>
<dbReference type="EMBL" id="FNHZ01000003">
    <property type="protein sequence ID" value="SDM87759.1"/>
    <property type="molecule type" value="Genomic_DNA"/>
</dbReference>
<dbReference type="Proteomes" id="UP000187651">
    <property type="component" value="Unassembled WGS sequence"/>
</dbReference>
<gene>
    <name evidence="1" type="ORF">SAMN05216544_1338</name>
</gene>
<evidence type="ECO:0000313" key="2">
    <source>
        <dbReference type="Proteomes" id="UP000187651"/>
    </source>
</evidence>